<evidence type="ECO:0000313" key="10">
    <source>
        <dbReference type="Proteomes" id="UP000007264"/>
    </source>
</evidence>
<keyword evidence="5 7" id="KW-0472">Membrane</keyword>
<dbReference type="EMBL" id="AGSI01000010">
    <property type="protein sequence ID" value="EIE22117.1"/>
    <property type="molecule type" value="Genomic_DNA"/>
</dbReference>
<dbReference type="Proteomes" id="UP000007264">
    <property type="component" value="Unassembled WGS sequence"/>
</dbReference>
<comment type="caution">
    <text evidence="9">The sequence shown here is derived from an EMBL/GenBank/DDBJ whole genome shotgun (WGS) entry which is preliminary data.</text>
</comment>
<dbReference type="SMART" id="SM00714">
    <property type="entry name" value="LITAF"/>
    <property type="match status" value="1"/>
</dbReference>
<keyword evidence="7" id="KW-1133">Transmembrane helix</keyword>
<keyword evidence="4" id="KW-0862">Zinc</keyword>
<dbReference type="GO" id="GO:0008270">
    <property type="term" value="F:zinc ion binding"/>
    <property type="evidence" value="ECO:0007669"/>
    <property type="project" value="TreeGrafter"/>
</dbReference>
<proteinExistence type="inferred from homology"/>
<dbReference type="Pfam" id="PF10601">
    <property type="entry name" value="zf-LITAF-like"/>
    <property type="match status" value="1"/>
</dbReference>
<dbReference type="GO" id="GO:0016020">
    <property type="term" value="C:membrane"/>
    <property type="evidence" value="ECO:0007669"/>
    <property type="project" value="UniProtKB-SubCell"/>
</dbReference>
<evidence type="ECO:0000256" key="7">
    <source>
        <dbReference type="SAM" id="Phobius"/>
    </source>
</evidence>
<comment type="similarity">
    <text evidence="2">Belongs to the CDIP1/LITAF family.</text>
</comment>
<evidence type="ECO:0000256" key="4">
    <source>
        <dbReference type="ARBA" id="ARBA00022833"/>
    </source>
</evidence>
<organism evidence="9 10">
    <name type="scientific">Coccomyxa subellipsoidea (strain C-169)</name>
    <name type="common">Green microalga</name>
    <dbReference type="NCBI Taxonomy" id="574566"/>
    <lineage>
        <taxon>Eukaryota</taxon>
        <taxon>Viridiplantae</taxon>
        <taxon>Chlorophyta</taxon>
        <taxon>core chlorophytes</taxon>
        <taxon>Trebouxiophyceae</taxon>
        <taxon>Trebouxiophyceae incertae sedis</taxon>
        <taxon>Coccomyxaceae</taxon>
        <taxon>Coccomyxa</taxon>
        <taxon>Coccomyxa subellipsoidea</taxon>
    </lineage>
</organism>
<dbReference type="OrthoDB" id="10364679at2759"/>
<feature type="transmembrane region" description="Helical" evidence="7">
    <location>
        <begin position="187"/>
        <end position="209"/>
    </location>
</feature>
<evidence type="ECO:0000313" key="9">
    <source>
        <dbReference type="EMBL" id="EIE22117.1"/>
    </source>
</evidence>
<keyword evidence="7" id="KW-0812">Transmembrane</keyword>
<evidence type="ECO:0000256" key="6">
    <source>
        <dbReference type="SAM" id="MobiDB-lite"/>
    </source>
</evidence>
<dbReference type="RefSeq" id="XP_005646661.1">
    <property type="nucleotide sequence ID" value="XM_005646604.1"/>
</dbReference>
<protein>
    <recommendedName>
        <fullName evidence="8">LITAF domain-containing protein</fullName>
    </recommendedName>
</protein>
<dbReference type="KEGG" id="csl:COCSUDRAFT_55815"/>
<accession>I0YUP8</accession>
<dbReference type="InterPro" id="IPR006629">
    <property type="entry name" value="LITAF"/>
</dbReference>
<comment type="subcellular location">
    <subcellularLocation>
        <location evidence="1">Membrane</location>
        <topology evidence="1">Peripheral membrane protein</topology>
    </subcellularLocation>
</comment>
<dbReference type="STRING" id="574566.I0YUP8"/>
<dbReference type="PROSITE" id="PS51837">
    <property type="entry name" value="LITAF"/>
    <property type="match status" value="1"/>
</dbReference>
<name>I0YUP8_COCSC</name>
<dbReference type="GeneID" id="17040103"/>
<evidence type="ECO:0000256" key="5">
    <source>
        <dbReference type="ARBA" id="ARBA00023136"/>
    </source>
</evidence>
<gene>
    <name evidence="9" type="ORF">COCSUDRAFT_55815</name>
</gene>
<dbReference type="PANTHER" id="PTHR23292">
    <property type="entry name" value="LIPOPOLYSACCHARIDE-INDUCED TUMOR NECROSIS FACTOR-ALPHA FACTOR"/>
    <property type="match status" value="1"/>
</dbReference>
<keyword evidence="3" id="KW-0479">Metal-binding</keyword>
<dbReference type="PANTHER" id="PTHR23292:SF6">
    <property type="entry name" value="FI16602P1-RELATED"/>
    <property type="match status" value="1"/>
</dbReference>
<feature type="domain" description="LITAF" evidence="8">
    <location>
        <begin position="146"/>
        <end position="233"/>
    </location>
</feature>
<evidence type="ECO:0000256" key="3">
    <source>
        <dbReference type="ARBA" id="ARBA00022723"/>
    </source>
</evidence>
<dbReference type="AlphaFoldDB" id="I0YUP8"/>
<evidence type="ECO:0000256" key="2">
    <source>
        <dbReference type="ARBA" id="ARBA00005975"/>
    </source>
</evidence>
<reference evidence="9 10" key="1">
    <citation type="journal article" date="2012" name="Genome Biol.">
        <title>The genome of the polar eukaryotic microalga coccomyxa subellipsoidea reveals traits of cold adaptation.</title>
        <authorList>
            <person name="Blanc G."/>
            <person name="Agarkova I."/>
            <person name="Grimwood J."/>
            <person name="Kuo A."/>
            <person name="Brueggeman A."/>
            <person name="Dunigan D."/>
            <person name="Gurnon J."/>
            <person name="Ladunga I."/>
            <person name="Lindquist E."/>
            <person name="Lucas S."/>
            <person name="Pangilinan J."/>
            <person name="Proschold T."/>
            <person name="Salamov A."/>
            <person name="Schmutz J."/>
            <person name="Weeks D."/>
            <person name="Yamada T."/>
            <person name="Claverie J.M."/>
            <person name="Grigoriev I."/>
            <person name="Van Etten J."/>
            <person name="Lomsadze A."/>
            <person name="Borodovsky M."/>
        </authorList>
    </citation>
    <scope>NUCLEOTIDE SEQUENCE [LARGE SCALE GENOMIC DNA]</scope>
    <source>
        <strain evidence="9 10">C-169</strain>
    </source>
</reference>
<feature type="region of interest" description="Disordered" evidence="6">
    <location>
        <begin position="69"/>
        <end position="121"/>
    </location>
</feature>
<dbReference type="InterPro" id="IPR037519">
    <property type="entry name" value="LITAF_fam"/>
</dbReference>
<evidence type="ECO:0000259" key="8">
    <source>
        <dbReference type="PROSITE" id="PS51837"/>
    </source>
</evidence>
<sequence>MAPSRWTSFLGGGSKEGESSEPLVPDSNAPDSQQNSYSACVSLFAWFQIINIIIIKNAVPAKRHRARYPNASAPPLDPGAPSSAGSDPDFPEPVKPGASHQHAYAQHAPQSGGHQEYSAPPPVYQQPHVADGYPVLPHATQPPSYVPPLVVNQELVVMEPLRGSAIVVACPHCGHTGPAAVSKESGFVTFFSSFMLCFLGCCVLSLFPFCSDCTKDWVYRCRRCGALFGRERP</sequence>
<feature type="region of interest" description="Disordered" evidence="6">
    <location>
        <begin position="1"/>
        <end position="34"/>
    </location>
</feature>
<keyword evidence="10" id="KW-1185">Reference proteome</keyword>
<evidence type="ECO:0000256" key="1">
    <source>
        <dbReference type="ARBA" id="ARBA00004170"/>
    </source>
</evidence>